<reference evidence="2 3" key="1">
    <citation type="journal article" date="2019" name="Commun. Biol.">
        <title>The bagworm genome reveals a unique fibroin gene that provides high tensile strength.</title>
        <authorList>
            <person name="Kono N."/>
            <person name="Nakamura H."/>
            <person name="Ohtoshi R."/>
            <person name="Tomita M."/>
            <person name="Numata K."/>
            <person name="Arakawa K."/>
        </authorList>
    </citation>
    <scope>NUCLEOTIDE SEQUENCE [LARGE SCALE GENOMIC DNA]</scope>
</reference>
<dbReference type="EMBL" id="BGZK01000061">
    <property type="protein sequence ID" value="GBP14049.1"/>
    <property type="molecule type" value="Genomic_DNA"/>
</dbReference>
<proteinExistence type="predicted"/>
<protein>
    <submittedName>
        <fullName evidence="2">Uncharacterized protein</fullName>
    </submittedName>
</protein>
<dbReference type="OrthoDB" id="7488131at2759"/>
<keyword evidence="3" id="KW-1185">Reference proteome</keyword>
<feature type="region of interest" description="Disordered" evidence="1">
    <location>
        <begin position="136"/>
        <end position="201"/>
    </location>
</feature>
<accession>A0A4C1THP9</accession>
<dbReference type="Proteomes" id="UP000299102">
    <property type="component" value="Unassembled WGS sequence"/>
</dbReference>
<comment type="caution">
    <text evidence="2">The sequence shown here is derived from an EMBL/GenBank/DDBJ whole genome shotgun (WGS) entry which is preliminary data.</text>
</comment>
<name>A0A4C1THP9_EUMVA</name>
<feature type="compositionally biased region" description="Basic and acidic residues" evidence="1">
    <location>
        <begin position="144"/>
        <end position="170"/>
    </location>
</feature>
<gene>
    <name evidence="2" type="ORF">EVAR_102732_1</name>
</gene>
<evidence type="ECO:0000313" key="2">
    <source>
        <dbReference type="EMBL" id="GBP14049.1"/>
    </source>
</evidence>
<organism evidence="2 3">
    <name type="scientific">Eumeta variegata</name>
    <name type="common">Bagworm moth</name>
    <name type="synonym">Eumeta japonica</name>
    <dbReference type="NCBI Taxonomy" id="151549"/>
    <lineage>
        <taxon>Eukaryota</taxon>
        <taxon>Metazoa</taxon>
        <taxon>Ecdysozoa</taxon>
        <taxon>Arthropoda</taxon>
        <taxon>Hexapoda</taxon>
        <taxon>Insecta</taxon>
        <taxon>Pterygota</taxon>
        <taxon>Neoptera</taxon>
        <taxon>Endopterygota</taxon>
        <taxon>Lepidoptera</taxon>
        <taxon>Glossata</taxon>
        <taxon>Ditrysia</taxon>
        <taxon>Tineoidea</taxon>
        <taxon>Psychidae</taxon>
        <taxon>Oiketicinae</taxon>
        <taxon>Eumeta</taxon>
    </lineage>
</organism>
<evidence type="ECO:0000313" key="3">
    <source>
        <dbReference type="Proteomes" id="UP000299102"/>
    </source>
</evidence>
<evidence type="ECO:0000256" key="1">
    <source>
        <dbReference type="SAM" id="MobiDB-lite"/>
    </source>
</evidence>
<dbReference type="AlphaFoldDB" id="A0A4C1THP9"/>
<sequence length="201" mass="21890">MRRVNDRMAYSPRPRTSYGRPQISYFARTFGNPFRSRAPPIASRRSRHARAAIGWYRGYAALRYVSGAPVTAGPPVPRGVRASRAAGHATRPPPALEMSLDTLLEAARYIELQEQRLLAGKWPRFGSGAARRIASRVPRPRPLFTRERDRRAALSAGGHRDSDTSRRRSGETGPGSALAGFASGGGVRRAGAAGRGDARRS</sequence>